<dbReference type="SMART" id="SM00345">
    <property type="entry name" value="HTH_GNTR"/>
    <property type="match status" value="1"/>
</dbReference>
<dbReference type="RefSeq" id="WP_033516107.1">
    <property type="nucleotide sequence ID" value="NZ_JGYV01000030.1"/>
</dbReference>
<dbReference type="eggNOG" id="COG2188">
    <property type="taxonomic scope" value="Bacteria"/>
</dbReference>
<evidence type="ECO:0000313" key="6">
    <source>
        <dbReference type="Proteomes" id="UP000029067"/>
    </source>
</evidence>
<dbReference type="Gene3D" id="1.10.10.10">
    <property type="entry name" value="Winged helix-like DNA-binding domain superfamily/Winged helix DNA-binding domain"/>
    <property type="match status" value="1"/>
</dbReference>
<comment type="caution">
    <text evidence="5">The sequence shown here is derived from an EMBL/GenBank/DDBJ whole genome shotgun (WGS) entry which is preliminary data.</text>
</comment>
<dbReference type="InterPro" id="IPR028978">
    <property type="entry name" value="Chorismate_lyase_/UTRA_dom_sf"/>
</dbReference>
<dbReference type="Proteomes" id="UP000029067">
    <property type="component" value="Unassembled WGS sequence"/>
</dbReference>
<dbReference type="PROSITE" id="PS50949">
    <property type="entry name" value="HTH_GNTR"/>
    <property type="match status" value="1"/>
</dbReference>
<evidence type="ECO:0000313" key="5">
    <source>
        <dbReference type="EMBL" id="KFI58341.1"/>
    </source>
</evidence>
<dbReference type="PANTHER" id="PTHR44846:SF1">
    <property type="entry name" value="MANNOSYL-D-GLYCERATE TRANSPORT_METABOLISM SYSTEM REPRESSOR MNGR-RELATED"/>
    <property type="match status" value="1"/>
</dbReference>
<evidence type="ECO:0000256" key="3">
    <source>
        <dbReference type="ARBA" id="ARBA00023163"/>
    </source>
</evidence>
<dbReference type="Pfam" id="PF00392">
    <property type="entry name" value="GntR"/>
    <property type="match status" value="1"/>
</dbReference>
<keyword evidence="2" id="KW-0238">DNA-binding</keyword>
<name>A0A087AHU1_9BIFI</name>
<dbReference type="EMBL" id="JGYV01000030">
    <property type="protein sequence ID" value="KFI58341.1"/>
    <property type="molecule type" value="Genomic_DNA"/>
</dbReference>
<keyword evidence="1" id="KW-0805">Transcription regulation</keyword>
<dbReference type="InterPro" id="IPR011663">
    <property type="entry name" value="UTRA"/>
</dbReference>
<protein>
    <submittedName>
        <fullName evidence="5">GntR family transcriptional regulator</fullName>
    </submittedName>
</protein>
<dbReference type="InterPro" id="IPR036388">
    <property type="entry name" value="WH-like_DNA-bd_sf"/>
</dbReference>
<keyword evidence="3" id="KW-0804">Transcription</keyword>
<dbReference type="AlphaFoldDB" id="A0A087AHU1"/>
<dbReference type="GO" id="GO:0003677">
    <property type="term" value="F:DNA binding"/>
    <property type="evidence" value="ECO:0007669"/>
    <property type="project" value="UniProtKB-KW"/>
</dbReference>
<feature type="domain" description="HTH gntR-type" evidence="4">
    <location>
        <begin position="7"/>
        <end position="77"/>
    </location>
</feature>
<gene>
    <name evidence="5" type="ORF">BCUN_1945</name>
</gene>
<dbReference type="InterPro" id="IPR050679">
    <property type="entry name" value="Bact_HTH_transcr_reg"/>
</dbReference>
<dbReference type="STRING" id="1688.BCUN_1945"/>
<dbReference type="GO" id="GO:0045892">
    <property type="term" value="P:negative regulation of DNA-templated transcription"/>
    <property type="evidence" value="ECO:0007669"/>
    <property type="project" value="TreeGrafter"/>
</dbReference>
<proteinExistence type="predicted"/>
<dbReference type="SUPFAM" id="SSF64288">
    <property type="entry name" value="Chorismate lyase-like"/>
    <property type="match status" value="1"/>
</dbReference>
<reference evidence="5 6" key="1">
    <citation type="submission" date="2014-03" db="EMBL/GenBank/DDBJ databases">
        <title>Genomics of Bifidobacteria.</title>
        <authorList>
            <person name="Ventura M."/>
            <person name="Milani C."/>
            <person name="Lugli G.A."/>
        </authorList>
    </citation>
    <scope>NUCLEOTIDE SEQUENCE [LARGE SCALE GENOMIC DNA]</scope>
    <source>
        <strain evidence="5 6">LMG 10738</strain>
    </source>
</reference>
<dbReference type="InterPro" id="IPR036390">
    <property type="entry name" value="WH_DNA-bd_sf"/>
</dbReference>
<dbReference type="InterPro" id="IPR000524">
    <property type="entry name" value="Tscrpt_reg_HTH_GntR"/>
</dbReference>
<dbReference type="PANTHER" id="PTHR44846">
    <property type="entry name" value="MANNOSYL-D-GLYCERATE TRANSPORT/METABOLISM SYSTEM REPRESSOR MNGR-RELATED"/>
    <property type="match status" value="1"/>
</dbReference>
<dbReference type="OrthoDB" id="7363114at2"/>
<evidence type="ECO:0000256" key="2">
    <source>
        <dbReference type="ARBA" id="ARBA00023125"/>
    </source>
</evidence>
<dbReference type="Gene3D" id="3.40.1410.10">
    <property type="entry name" value="Chorismate lyase-like"/>
    <property type="match status" value="1"/>
</dbReference>
<accession>A0A087AHU1</accession>
<dbReference type="GO" id="GO:0003700">
    <property type="term" value="F:DNA-binding transcription factor activity"/>
    <property type="evidence" value="ECO:0007669"/>
    <property type="project" value="InterPro"/>
</dbReference>
<sequence length="249" mass="27543">MTAVAPQAAAEVIAARLRSVIRTQGLRPGERLGTERAIAQELGVSRASLRGALASMEASHEIVRKIGRSGGVIVSDGKLERNLDTVESLTQIARRQGRTLTSKVLSSALAAADSADARLLRLPEERRMVIVVSRLRMLDGRPFCLETTHLPAYRFPGFLERDLTGSFYGMFECGYGIRPHHVEETLDCCGVDGEADRLLGDPDAVMRIRRLAWDERECPCEVAVDLYRADLIRFTMHHSGFVRLSAARQ</sequence>
<dbReference type="SUPFAM" id="SSF46785">
    <property type="entry name" value="Winged helix' DNA-binding domain"/>
    <property type="match status" value="1"/>
</dbReference>
<organism evidence="5 6">
    <name type="scientific">Bifidobacterium cuniculi</name>
    <dbReference type="NCBI Taxonomy" id="1688"/>
    <lineage>
        <taxon>Bacteria</taxon>
        <taxon>Bacillati</taxon>
        <taxon>Actinomycetota</taxon>
        <taxon>Actinomycetes</taxon>
        <taxon>Bifidobacteriales</taxon>
        <taxon>Bifidobacteriaceae</taxon>
        <taxon>Bifidobacterium</taxon>
    </lineage>
</organism>
<evidence type="ECO:0000256" key="1">
    <source>
        <dbReference type="ARBA" id="ARBA00023015"/>
    </source>
</evidence>
<dbReference type="Pfam" id="PF07702">
    <property type="entry name" value="UTRA"/>
    <property type="match status" value="1"/>
</dbReference>
<evidence type="ECO:0000259" key="4">
    <source>
        <dbReference type="PROSITE" id="PS50949"/>
    </source>
</evidence>
<dbReference type="SMART" id="SM00866">
    <property type="entry name" value="UTRA"/>
    <property type="match status" value="1"/>
</dbReference>
<keyword evidence="6" id="KW-1185">Reference proteome</keyword>